<feature type="non-terminal residue" evidence="5">
    <location>
        <position position="1"/>
    </location>
</feature>
<dbReference type="SUPFAM" id="SSF54928">
    <property type="entry name" value="RNA-binding domain, RBD"/>
    <property type="match status" value="2"/>
</dbReference>
<feature type="non-terminal residue" evidence="5">
    <location>
        <position position="512"/>
    </location>
</feature>
<dbReference type="EMBL" id="KV454212">
    <property type="protein sequence ID" value="ODQ58522.1"/>
    <property type="molecule type" value="Genomic_DNA"/>
</dbReference>
<dbReference type="GeneID" id="30198044"/>
<evidence type="ECO:0000256" key="3">
    <source>
        <dbReference type="PROSITE-ProRule" id="PRU00176"/>
    </source>
</evidence>
<dbReference type="InterPro" id="IPR035979">
    <property type="entry name" value="RBD_domain_sf"/>
</dbReference>
<dbReference type="AlphaFoldDB" id="A0A1E3P0S0"/>
<reference evidence="5 6" key="1">
    <citation type="journal article" date="2016" name="Proc. Natl. Acad. Sci. U.S.A.">
        <title>Comparative genomics of biotechnologically important yeasts.</title>
        <authorList>
            <person name="Riley R."/>
            <person name="Haridas S."/>
            <person name="Wolfe K.H."/>
            <person name="Lopes M.R."/>
            <person name="Hittinger C.T."/>
            <person name="Goeker M."/>
            <person name="Salamov A.A."/>
            <person name="Wisecaver J.H."/>
            <person name="Long T.M."/>
            <person name="Calvey C.H."/>
            <person name="Aerts A.L."/>
            <person name="Barry K.W."/>
            <person name="Choi C."/>
            <person name="Clum A."/>
            <person name="Coughlan A.Y."/>
            <person name="Deshpande S."/>
            <person name="Douglass A.P."/>
            <person name="Hanson S.J."/>
            <person name="Klenk H.-P."/>
            <person name="LaButti K.M."/>
            <person name="Lapidus A."/>
            <person name="Lindquist E.A."/>
            <person name="Lipzen A.M."/>
            <person name="Meier-Kolthoff J.P."/>
            <person name="Ohm R.A."/>
            <person name="Otillar R.P."/>
            <person name="Pangilinan J.L."/>
            <person name="Peng Y."/>
            <person name="Rokas A."/>
            <person name="Rosa C.A."/>
            <person name="Scheuner C."/>
            <person name="Sibirny A.A."/>
            <person name="Slot J.C."/>
            <person name="Stielow J.B."/>
            <person name="Sun H."/>
            <person name="Kurtzman C.P."/>
            <person name="Blackwell M."/>
            <person name="Grigoriev I.V."/>
            <person name="Jeffries T.W."/>
        </authorList>
    </citation>
    <scope>NUCLEOTIDE SEQUENCE [LARGE SCALE GENOMIC DNA]</scope>
    <source>
        <strain evidence="6">ATCC 58044 / CBS 1984 / NCYC 433 / NRRL Y-366-8</strain>
    </source>
</reference>
<dbReference type="CDD" id="cd00590">
    <property type="entry name" value="RRM_SF"/>
    <property type="match status" value="2"/>
</dbReference>
<gene>
    <name evidence="5" type="ORF">WICANDRAFT_18614</name>
</gene>
<accession>A0A1E3P0S0</accession>
<evidence type="ECO:0000313" key="5">
    <source>
        <dbReference type="EMBL" id="ODQ58522.1"/>
    </source>
</evidence>
<evidence type="ECO:0000259" key="4">
    <source>
        <dbReference type="PROSITE" id="PS50102"/>
    </source>
</evidence>
<dbReference type="SMART" id="SM00360">
    <property type="entry name" value="RRM"/>
    <property type="match status" value="4"/>
</dbReference>
<dbReference type="Pfam" id="PF00076">
    <property type="entry name" value="RRM_1"/>
    <property type="match status" value="3"/>
</dbReference>
<evidence type="ECO:0000313" key="6">
    <source>
        <dbReference type="Proteomes" id="UP000094112"/>
    </source>
</evidence>
<feature type="domain" description="RRM" evidence="4">
    <location>
        <begin position="86"/>
        <end position="159"/>
    </location>
</feature>
<organism evidence="5 6">
    <name type="scientific">Wickerhamomyces anomalus (strain ATCC 58044 / CBS 1984 / NCYC 433 / NRRL Y-366-8)</name>
    <name type="common">Yeast</name>
    <name type="synonym">Hansenula anomala</name>
    <dbReference type="NCBI Taxonomy" id="683960"/>
    <lineage>
        <taxon>Eukaryota</taxon>
        <taxon>Fungi</taxon>
        <taxon>Dikarya</taxon>
        <taxon>Ascomycota</taxon>
        <taxon>Saccharomycotina</taxon>
        <taxon>Saccharomycetes</taxon>
        <taxon>Phaffomycetales</taxon>
        <taxon>Wickerhamomycetaceae</taxon>
        <taxon>Wickerhamomyces</taxon>
    </lineage>
</organism>
<feature type="domain" description="RRM" evidence="4">
    <location>
        <begin position="1"/>
        <end position="77"/>
    </location>
</feature>
<dbReference type="InterPro" id="IPR003954">
    <property type="entry name" value="RRM_euk-type"/>
</dbReference>
<dbReference type="InterPro" id="IPR012677">
    <property type="entry name" value="Nucleotide-bd_a/b_plait_sf"/>
</dbReference>
<dbReference type="InterPro" id="IPR000504">
    <property type="entry name" value="RRM_dom"/>
</dbReference>
<dbReference type="PROSITE" id="PS50102">
    <property type="entry name" value="RRM"/>
    <property type="match status" value="3"/>
</dbReference>
<sequence length="512" mass="58357">LYVGDLDSCVSEVALKKLFSGYKSLLSVKLCCSPSTKQSLGYGYVNFSDENDAQRAIEDLNYTKVSNKEIRIMPYMKGKNKSFMSANVFVSNLNNDKLTLRGFYEKFKHFGTVLSCKLELGKRQGFISFKDKDTAEKFVKTYNSRVVDGSKLHCSIHIPKSMRNFSSATSEYDHESLNQNGSVISLKTTELNDQKFTQIYVKGLPFNVTEEEINDLFSPYGTITEIYKESVTDFKSSWCFVTFKDHSSAVNAVATCHKITYKGRKITCVKALKKAERQSNFSASKQVKPTTKLYIYNLHESVNENFFKLFLRQYKLEGQATKFSFNRGHKGNYIEFENYSDAKAIHQKLNGVTLYGLVLKTSLDKLDNNDATPSSHETKAVRANSNNATVPFTKVSEQHESKSIPHLPSTNFHPIGHHPHHPQFIDGPIESNEQLLSDLEKISLRYIDFLKYPSATRPRNLKKILNYLVVTLWDNNIDSVKESVSGFEKNPEFSNIFKERLIGAIKLFGFER</sequence>
<dbReference type="PANTHER" id="PTHR24012">
    <property type="entry name" value="RNA BINDING PROTEIN"/>
    <property type="match status" value="1"/>
</dbReference>
<dbReference type="Proteomes" id="UP000094112">
    <property type="component" value="Unassembled WGS sequence"/>
</dbReference>
<keyword evidence="1" id="KW-0677">Repeat</keyword>
<evidence type="ECO:0000256" key="2">
    <source>
        <dbReference type="ARBA" id="ARBA00022884"/>
    </source>
</evidence>
<dbReference type="Gene3D" id="3.30.70.330">
    <property type="match status" value="4"/>
</dbReference>
<name>A0A1E3P0S0_WICAA</name>
<keyword evidence="6" id="KW-1185">Reference proteome</keyword>
<evidence type="ECO:0000256" key="1">
    <source>
        <dbReference type="ARBA" id="ARBA00022737"/>
    </source>
</evidence>
<dbReference type="RefSeq" id="XP_019037729.1">
    <property type="nucleotide sequence ID" value="XM_019180798.2"/>
</dbReference>
<protein>
    <recommendedName>
        <fullName evidence="4">RRM domain-containing protein</fullName>
    </recommendedName>
</protein>
<dbReference type="GO" id="GO:0003723">
    <property type="term" value="F:RNA binding"/>
    <property type="evidence" value="ECO:0007669"/>
    <property type="project" value="UniProtKB-UniRule"/>
</dbReference>
<dbReference type="SMART" id="SM00361">
    <property type="entry name" value="RRM_1"/>
    <property type="match status" value="3"/>
</dbReference>
<dbReference type="STRING" id="683960.A0A1E3P0S0"/>
<dbReference type="OrthoDB" id="1749473at2759"/>
<keyword evidence="2 3" id="KW-0694">RNA-binding</keyword>
<proteinExistence type="predicted"/>
<feature type="domain" description="RRM" evidence="4">
    <location>
        <begin position="197"/>
        <end position="273"/>
    </location>
</feature>